<dbReference type="PANTHER" id="PTHR47331:SF1">
    <property type="entry name" value="GAG-LIKE PROTEIN"/>
    <property type="match status" value="1"/>
</dbReference>
<dbReference type="GO" id="GO:0015074">
    <property type="term" value="P:DNA integration"/>
    <property type="evidence" value="ECO:0007669"/>
    <property type="project" value="InterPro"/>
</dbReference>
<protein>
    <submittedName>
        <fullName evidence="2">Pro-Pol polyprotein</fullName>
    </submittedName>
</protein>
<dbReference type="Proteomes" id="UP000198287">
    <property type="component" value="Unassembled WGS sequence"/>
</dbReference>
<evidence type="ECO:0000313" key="2">
    <source>
        <dbReference type="EMBL" id="OXA45792.1"/>
    </source>
</evidence>
<sequence length="278" mass="31917">MGKLREKFWIIQSRRAIRKIVNRCVRCRRFAAKSCEVEAAPLPKNRVLDAAVFQITGVDLAGPLFLADGSKVWIVLFTCAVYRAVHLELVAACSTEAFILALSKFISRRGRPTTIYSDNGTNFVGTDNIFKKLDWKKIESTASVQKIQWIMNPPSSPWWGGFWERLVRSVKDLLKRMLGKSRVNLEQLSTCICEVESVINARPLTYVTEDNDDLIPLTPSIFMQSQTRAEFPELREVDQGALITEYKAMQILRRELRERFRKEYLGLLVQRGNEKEGQ</sequence>
<dbReference type="STRING" id="158441.A0A226DJS8"/>
<evidence type="ECO:0000259" key="1">
    <source>
        <dbReference type="PROSITE" id="PS50994"/>
    </source>
</evidence>
<reference evidence="2 3" key="1">
    <citation type="submission" date="2015-12" db="EMBL/GenBank/DDBJ databases">
        <title>The genome of Folsomia candida.</title>
        <authorList>
            <person name="Faddeeva A."/>
            <person name="Derks M.F."/>
            <person name="Anvar Y."/>
            <person name="Smit S."/>
            <person name="Van Straalen N."/>
            <person name="Roelofs D."/>
        </authorList>
    </citation>
    <scope>NUCLEOTIDE SEQUENCE [LARGE SCALE GENOMIC DNA]</scope>
    <source>
        <strain evidence="2 3">VU population</strain>
        <tissue evidence="2">Whole body</tissue>
    </source>
</reference>
<dbReference type="AlphaFoldDB" id="A0A226DJS8"/>
<dbReference type="OMA" id="LIECHRI"/>
<evidence type="ECO:0000313" key="3">
    <source>
        <dbReference type="Proteomes" id="UP000198287"/>
    </source>
</evidence>
<feature type="domain" description="Integrase catalytic" evidence="1">
    <location>
        <begin position="37"/>
        <end position="227"/>
    </location>
</feature>
<dbReference type="GO" id="GO:0003676">
    <property type="term" value="F:nucleic acid binding"/>
    <property type="evidence" value="ECO:0007669"/>
    <property type="project" value="InterPro"/>
</dbReference>
<name>A0A226DJS8_FOLCA</name>
<dbReference type="PROSITE" id="PS50994">
    <property type="entry name" value="INTEGRASE"/>
    <property type="match status" value="1"/>
</dbReference>
<dbReference type="EMBL" id="LNIX01000017">
    <property type="protein sequence ID" value="OXA45792.1"/>
    <property type="molecule type" value="Genomic_DNA"/>
</dbReference>
<dbReference type="SUPFAM" id="SSF53098">
    <property type="entry name" value="Ribonuclease H-like"/>
    <property type="match status" value="1"/>
</dbReference>
<comment type="caution">
    <text evidence="2">The sequence shown here is derived from an EMBL/GenBank/DDBJ whole genome shotgun (WGS) entry which is preliminary data.</text>
</comment>
<dbReference type="InterPro" id="IPR036397">
    <property type="entry name" value="RNaseH_sf"/>
</dbReference>
<organism evidence="2 3">
    <name type="scientific">Folsomia candida</name>
    <name type="common">Springtail</name>
    <dbReference type="NCBI Taxonomy" id="158441"/>
    <lineage>
        <taxon>Eukaryota</taxon>
        <taxon>Metazoa</taxon>
        <taxon>Ecdysozoa</taxon>
        <taxon>Arthropoda</taxon>
        <taxon>Hexapoda</taxon>
        <taxon>Collembola</taxon>
        <taxon>Entomobryomorpha</taxon>
        <taxon>Isotomoidea</taxon>
        <taxon>Isotomidae</taxon>
        <taxon>Proisotominae</taxon>
        <taxon>Folsomia</taxon>
    </lineage>
</organism>
<dbReference type="OrthoDB" id="416987at2759"/>
<proteinExistence type="predicted"/>
<accession>A0A226DJS8</accession>
<dbReference type="Gene3D" id="3.30.420.10">
    <property type="entry name" value="Ribonuclease H-like superfamily/Ribonuclease H"/>
    <property type="match status" value="1"/>
</dbReference>
<dbReference type="InterPro" id="IPR001584">
    <property type="entry name" value="Integrase_cat-core"/>
</dbReference>
<keyword evidence="3" id="KW-1185">Reference proteome</keyword>
<gene>
    <name evidence="2" type="ORF">Fcan01_19432</name>
</gene>
<dbReference type="InterPro" id="IPR012337">
    <property type="entry name" value="RNaseH-like_sf"/>
</dbReference>
<dbReference type="PANTHER" id="PTHR47331">
    <property type="entry name" value="PHD-TYPE DOMAIN-CONTAINING PROTEIN"/>
    <property type="match status" value="1"/>
</dbReference>